<dbReference type="AlphaFoldDB" id="A0A5P9QBG0"/>
<dbReference type="InterPro" id="IPR020843">
    <property type="entry name" value="ER"/>
</dbReference>
<keyword evidence="5" id="KW-1185">Reference proteome</keyword>
<dbReference type="Pfam" id="PF13602">
    <property type="entry name" value="ADH_zinc_N_2"/>
    <property type="match status" value="1"/>
</dbReference>
<protein>
    <recommendedName>
        <fullName evidence="2">Zinc-type alcohol dehydrogenase-like protein</fullName>
    </recommendedName>
</protein>
<dbReference type="InterPro" id="IPR036291">
    <property type="entry name" value="NAD(P)-bd_dom_sf"/>
</dbReference>
<keyword evidence="2 4" id="KW-0560">Oxidoreductase</keyword>
<accession>A0A5P9QBG0</accession>
<organism evidence="4 5">
    <name type="scientific">Luteimicrobium xylanilyticum</name>
    <dbReference type="NCBI Taxonomy" id="1133546"/>
    <lineage>
        <taxon>Bacteria</taxon>
        <taxon>Bacillati</taxon>
        <taxon>Actinomycetota</taxon>
        <taxon>Actinomycetes</taxon>
        <taxon>Micrococcales</taxon>
        <taxon>Luteimicrobium</taxon>
    </lineage>
</organism>
<keyword evidence="2" id="KW-0862">Zinc</keyword>
<evidence type="ECO:0000313" key="4">
    <source>
        <dbReference type="EMBL" id="QFU98764.1"/>
    </source>
</evidence>
<dbReference type="RefSeq" id="WP_085998013.1">
    <property type="nucleotide sequence ID" value="NZ_BAABIH010000017.1"/>
</dbReference>
<sequence length="347" mass="36203">MDTNASAPLRNVAIGYTANLPVSDPGAFVERDLPVPEPAPGEVVVAVEAVSVNPVDVKQRAHADPGGFRVLGYDAAGTVVAVGGEGPAGSVGYQVGDEVWYAGSVARPGSDQRYQAVEARLVGRKPRTLGFAAAASLPLTALTAWEAVFDRLGVREDDEGDLLVVGATGGVGSVLLQLVRARAPRVRTIATASGDDAARWVRELGAAETVDHHAGDLEERVLALAPDGVRWVFTSHSAGQVETYARVVAPFGAVVAIDDGARDVAPLKERSVAWHWEFMFTDALHAPSSTRQRGILDALAGLVDAGAVRPTVTTTLGPLSAETLREAHRLVETGHVTGKVVVAGWPG</sequence>
<dbReference type="InterPro" id="IPR014182">
    <property type="entry name" value="ADH_Zn_typ-1"/>
</dbReference>
<dbReference type="NCBIfam" id="TIGR02817">
    <property type="entry name" value="adh_fam_1"/>
    <property type="match status" value="1"/>
</dbReference>
<dbReference type="GO" id="GO:0016491">
    <property type="term" value="F:oxidoreductase activity"/>
    <property type="evidence" value="ECO:0007669"/>
    <property type="project" value="UniProtKB-KW"/>
</dbReference>
<dbReference type="Gene3D" id="3.40.50.720">
    <property type="entry name" value="NAD(P)-binding Rossmann-like Domain"/>
    <property type="match status" value="1"/>
</dbReference>
<dbReference type="Pfam" id="PF08240">
    <property type="entry name" value="ADH_N"/>
    <property type="match status" value="1"/>
</dbReference>
<comment type="similarity">
    <text evidence="2">Belongs to the zinc-containing alcohol dehydrogenase family. Quinone oxidoreductase subfamily.</text>
</comment>
<dbReference type="InterPro" id="IPR051603">
    <property type="entry name" value="Zinc-ADH_QOR/CCCR"/>
</dbReference>
<evidence type="ECO:0000259" key="3">
    <source>
        <dbReference type="SMART" id="SM00829"/>
    </source>
</evidence>
<dbReference type="InterPro" id="IPR011032">
    <property type="entry name" value="GroES-like_sf"/>
</dbReference>
<dbReference type="SMART" id="SM00829">
    <property type="entry name" value="PKS_ER"/>
    <property type="match status" value="1"/>
</dbReference>
<dbReference type="SUPFAM" id="SSF51735">
    <property type="entry name" value="NAD(P)-binding Rossmann-fold domains"/>
    <property type="match status" value="1"/>
</dbReference>
<keyword evidence="1" id="KW-0521">NADP</keyword>
<dbReference type="SUPFAM" id="SSF50129">
    <property type="entry name" value="GroES-like"/>
    <property type="match status" value="1"/>
</dbReference>
<reference evidence="4 5" key="1">
    <citation type="submission" date="2019-10" db="EMBL/GenBank/DDBJ databases">
        <title>Genome sequence of Luteimicrobium xylanilyticum HY-24.</title>
        <authorList>
            <person name="Kim D.Y."/>
            <person name="Park H.-Y."/>
        </authorList>
    </citation>
    <scope>NUCLEOTIDE SEQUENCE [LARGE SCALE GENOMIC DNA]</scope>
    <source>
        <strain evidence="4 5">HY-24</strain>
    </source>
</reference>
<dbReference type="OrthoDB" id="3175656at2"/>
<dbReference type="EMBL" id="CP045529">
    <property type="protein sequence ID" value="QFU98764.1"/>
    <property type="molecule type" value="Genomic_DNA"/>
</dbReference>
<dbReference type="CDD" id="cd08252">
    <property type="entry name" value="AL_MDR"/>
    <property type="match status" value="1"/>
</dbReference>
<gene>
    <name evidence="4" type="ORF">KDY119_02283</name>
</gene>
<feature type="domain" description="Enoyl reductase (ER)" evidence="3">
    <location>
        <begin position="26"/>
        <end position="342"/>
    </location>
</feature>
<evidence type="ECO:0000256" key="1">
    <source>
        <dbReference type="ARBA" id="ARBA00022857"/>
    </source>
</evidence>
<dbReference type="InterPro" id="IPR013154">
    <property type="entry name" value="ADH-like_N"/>
</dbReference>
<dbReference type="PANTHER" id="PTHR44154">
    <property type="entry name" value="QUINONE OXIDOREDUCTASE"/>
    <property type="match status" value="1"/>
</dbReference>
<evidence type="ECO:0000313" key="5">
    <source>
        <dbReference type="Proteomes" id="UP000326702"/>
    </source>
</evidence>
<proteinExistence type="inferred from homology"/>
<dbReference type="Gene3D" id="3.90.180.10">
    <property type="entry name" value="Medium-chain alcohol dehydrogenases, catalytic domain"/>
    <property type="match status" value="1"/>
</dbReference>
<evidence type="ECO:0000256" key="2">
    <source>
        <dbReference type="RuleBase" id="RU364000"/>
    </source>
</evidence>
<dbReference type="GO" id="GO:0008270">
    <property type="term" value="F:zinc ion binding"/>
    <property type="evidence" value="ECO:0007669"/>
    <property type="project" value="InterPro"/>
</dbReference>
<dbReference type="KEGG" id="lxl:KDY119_02283"/>
<name>A0A5P9QBG0_9MICO</name>
<dbReference type="Proteomes" id="UP000326702">
    <property type="component" value="Chromosome"/>
</dbReference>
<dbReference type="PANTHER" id="PTHR44154:SF1">
    <property type="entry name" value="QUINONE OXIDOREDUCTASE"/>
    <property type="match status" value="1"/>
</dbReference>
<keyword evidence="2" id="KW-0479">Metal-binding</keyword>